<dbReference type="Proteomes" id="UP000198756">
    <property type="component" value="Unassembled WGS sequence"/>
</dbReference>
<accession>A0A1G5Z946</accession>
<keyword evidence="2" id="KW-1185">Reference proteome</keyword>
<dbReference type="GO" id="GO:0043565">
    <property type="term" value="F:sequence-specific DNA binding"/>
    <property type="evidence" value="ECO:0007669"/>
    <property type="project" value="InterPro"/>
</dbReference>
<dbReference type="SUPFAM" id="SSF48295">
    <property type="entry name" value="TrpR-like"/>
    <property type="match status" value="1"/>
</dbReference>
<dbReference type="Pfam" id="PF01527">
    <property type="entry name" value="HTH_Tnp_1"/>
    <property type="match status" value="1"/>
</dbReference>
<dbReference type="GO" id="GO:0004803">
    <property type="term" value="F:transposase activity"/>
    <property type="evidence" value="ECO:0007669"/>
    <property type="project" value="InterPro"/>
</dbReference>
<dbReference type="EMBL" id="FMXE01000028">
    <property type="protein sequence ID" value="SDA90813.1"/>
    <property type="molecule type" value="Genomic_DNA"/>
</dbReference>
<sequence length="97" mass="11007">MKKQTRRKFTPEFKAKVALEAVKNQQTLAELGLKFELSPVIISKWKGEFLENMSSVFEKGMKNGEEQGPDVDGLYAQIGKLKVENEFLKKSCKKLGI</sequence>
<name>A0A1G5Z946_9BACT</name>
<protein>
    <submittedName>
        <fullName evidence="1">Transposase</fullName>
    </submittedName>
</protein>
<dbReference type="RefSeq" id="WP_092732291.1">
    <property type="nucleotide sequence ID" value="NZ_FMXE01000028.1"/>
</dbReference>
<dbReference type="STRING" id="279824.SAMN03080617_03333"/>
<dbReference type="GO" id="GO:0006313">
    <property type="term" value="P:DNA transposition"/>
    <property type="evidence" value="ECO:0007669"/>
    <property type="project" value="InterPro"/>
</dbReference>
<gene>
    <name evidence="1" type="ORF">SAMN03080617_03333</name>
</gene>
<dbReference type="InterPro" id="IPR010921">
    <property type="entry name" value="Trp_repressor/repl_initiator"/>
</dbReference>
<proteinExistence type="predicted"/>
<dbReference type="InterPro" id="IPR002514">
    <property type="entry name" value="Transposase_8"/>
</dbReference>
<evidence type="ECO:0000313" key="2">
    <source>
        <dbReference type="Proteomes" id="UP000198756"/>
    </source>
</evidence>
<dbReference type="AlphaFoldDB" id="A0A1G5Z946"/>
<reference evidence="2" key="1">
    <citation type="submission" date="2016-10" db="EMBL/GenBank/DDBJ databases">
        <authorList>
            <person name="Varghese N."/>
            <person name="Submissions S."/>
        </authorList>
    </citation>
    <scope>NUCLEOTIDE SEQUENCE [LARGE SCALE GENOMIC DNA]</scope>
    <source>
        <strain evidence="2">DSM 22703</strain>
    </source>
</reference>
<organism evidence="1 2">
    <name type="scientific">Algoriphagus alkaliphilus</name>
    <dbReference type="NCBI Taxonomy" id="279824"/>
    <lineage>
        <taxon>Bacteria</taxon>
        <taxon>Pseudomonadati</taxon>
        <taxon>Bacteroidota</taxon>
        <taxon>Cytophagia</taxon>
        <taxon>Cytophagales</taxon>
        <taxon>Cyclobacteriaceae</taxon>
        <taxon>Algoriphagus</taxon>
    </lineage>
</organism>
<dbReference type="OrthoDB" id="291972at2"/>
<evidence type="ECO:0000313" key="1">
    <source>
        <dbReference type="EMBL" id="SDA90813.1"/>
    </source>
</evidence>